<sequence length="361" mass="40252">MLCSMKKTWKIILIVFSILIVVRLILPYVVKKYVNNTLDNLDGYSGHVKDIDLNLFRGAYVIKEVDIVKTEDSIPVPFLNIMRIDLSVHWKALLKGSLAGEVILDQPVINFATAIDPSTAEKVHQSGTGADWTKMLKNLMPLQINRFEIRKGKINYKDFSTKPQAGIYLNDLNLVATNLSNVNHSNEKLPSAITANATSVGGGKLHMDLAVNVMKEIPDFDVDMKFEDADMTAFNSFMQAYAKIDVEKGILSVYSEVAADSGIVEGYVKPVIEDLQIVDLEKEKDPFLQKIWESIVGGLTELFENHPHDQLATKTPIYGDLNKDVDAGVWPTLGGILKNAFIEAFSKKVDHSVNIKISERD</sequence>
<name>A0A6I6KBR8_9BACT</name>
<gene>
    <name evidence="1" type="ORF">GM418_29720</name>
</gene>
<accession>A0A6I6KBR8</accession>
<proteinExistence type="predicted"/>
<dbReference type="Proteomes" id="UP000428260">
    <property type="component" value="Chromosome"/>
</dbReference>
<keyword evidence="2" id="KW-1185">Reference proteome</keyword>
<organism evidence="1 2">
    <name type="scientific">Maribellus comscasis</name>
    <dbReference type="NCBI Taxonomy" id="2681766"/>
    <lineage>
        <taxon>Bacteria</taxon>
        <taxon>Pseudomonadati</taxon>
        <taxon>Bacteroidota</taxon>
        <taxon>Bacteroidia</taxon>
        <taxon>Marinilabiliales</taxon>
        <taxon>Prolixibacteraceae</taxon>
        <taxon>Maribellus</taxon>
    </lineage>
</organism>
<dbReference type="Pfam" id="PF05359">
    <property type="entry name" value="DUF748"/>
    <property type="match status" value="1"/>
</dbReference>
<dbReference type="KEGG" id="mcos:GM418_29720"/>
<reference evidence="1 2" key="1">
    <citation type="submission" date="2019-11" db="EMBL/GenBank/DDBJ databases">
        <authorList>
            <person name="Zheng R.K."/>
            <person name="Sun C.M."/>
        </authorList>
    </citation>
    <scope>NUCLEOTIDE SEQUENCE [LARGE SCALE GENOMIC DNA]</scope>
    <source>
        <strain evidence="1 2">WC007</strain>
    </source>
</reference>
<dbReference type="InterPro" id="IPR008023">
    <property type="entry name" value="DUF748"/>
</dbReference>
<dbReference type="EMBL" id="CP046401">
    <property type="protein sequence ID" value="QGY47694.1"/>
    <property type="molecule type" value="Genomic_DNA"/>
</dbReference>
<dbReference type="AlphaFoldDB" id="A0A6I6KBR8"/>
<protein>
    <submittedName>
        <fullName evidence="1">DUF748 domain-containing protein</fullName>
    </submittedName>
</protein>
<evidence type="ECO:0000313" key="1">
    <source>
        <dbReference type="EMBL" id="QGY47694.1"/>
    </source>
</evidence>
<evidence type="ECO:0000313" key="2">
    <source>
        <dbReference type="Proteomes" id="UP000428260"/>
    </source>
</evidence>